<protein>
    <submittedName>
        <fullName evidence="2">Uncharacterized protein</fullName>
    </submittedName>
</protein>
<dbReference type="AlphaFoldDB" id="A0AAU9NVE9"/>
<dbReference type="Proteomes" id="UP001157418">
    <property type="component" value="Unassembled WGS sequence"/>
</dbReference>
<evidence type="ECO:0000313" key="3">
    <source>
        <dbReference type="Proteomes" id="UP001157418"/>
    </source>
</evidence>
<reference evidence="2 3" key="1">
    <citation type="submission" date="2022-01" db="EMBL/GenBank/DDBJ databases">
        <authorList>
            <person name="Xiong W."/>
            <person name="Schranz E."/>
        </authorList>
    </citation>
    <scope>NUCLEOTIDE SEQUENCE [LARGE SCALE GENOMIC DNA]</scope>
</reference>
<feature type="region of interest" description="Disordered" evidence="1">
    <location>
        <begin position="1"/>
        <end position="50"/>
    </location>
</feature>
<proteinExistence type="predicted"/>
<keyword evidence="3" id="KW-1185">Reference proteome</keyword>
<dbReference type="EMBL" id="CAKMRJ010005412">
    <property type="protein sequence ID" value="CAH1441899.1"/>
    <property type="molecule type" value="Genomic_DNA"/>
</dbReference>
<comment type="caution">
    <text evidence="2">The sequence shown here is derived from an EMBL/GenBank/DDBJ whole genome shotgun (WGS) entry which is preliminary data.</text>
</comment>
<feature type="compositionally biased region" description="Basic residues" evidence="1">
    <location>
        <begin position="21"/>
        <end position="34"/>
    </location>
</feature>
<feature type="region of interest" description="Disordered" evidence="1">
    <location>
        <begin position="83"/>
        <end position="117"/>
    </location>
</feature>
<dbReference type="PANTHER" id="PTHR34952:SF2">
    <property type="entry name" value="OS05G0113500 PROTEIN"/>
    <property type="match status" value="1"/>
</dbReference>
<evidence type="ECO:0000313" key="2">
    <source>
        <dbReference type="EMBL" id="CAH1441899.1"/>
    </source>
</evidence>
<organism evidence="2 3">
    <name type="scientific">Lactuca virosa</name>
    <dbReference type="NCBI Taxonomy" id="75947"/>
    <lineage>
        <taxon>Eukaryota</taxon>
        <taxon>Viridiplantae</taxon>
        <taxon>Streptophyta</taxon>
        <taxon>Embryophyta</taxon>
        <taxon>Tracheophyta</taxon>
        <taxon>Spermatophyta</taxon>
        <taxon>Magnoliopsida</taxon>
        <taxon>eudicotyledons</taxon>
        <taxon>Gunneridae</taxon>
        <taxon>Pentapetalae</taxon>
        <taxon>asterids</taxon>
        <taxon>campanulids</taxon>
        <taxon>Asterales</taxon>
        <taxon>Asteraceae</taxon>
        <taxon>Cichorioideae</taxon>
        <taxon>Cichorieae</taxon>
        <taxon>Lactucinae</taxon>
        <taxon>Lactuca</taxon>
    </lineage>
</organism>
<accession>A0AAU9NVE9</accession>
<evidence type="ECO:0000256" key="1">
    <source>
        <dbReference type="SAM" id="MobiDB-lite"/>
    </source>
</evidence>
<name>A0AAU9NVE9_9ASTR</name>
<sequence>MNVLRKPTHQRIMTNSAGGKPSKKQPKTARKPVSAKKGSLEKRGVTPPQKLTVKWAPDVYDPVPSSISHTLANNRIGRLRIKNSKSEQMIENKLSSDGNKYKDKKHGRMCGDNSTLL</sequence>
<dbReference type="PANTHER" id="PTHR34952">
    <property type="entry name" value="OS05G0113500 PROTEIN"/>
    <property type="match status" value="1"/>
</dbReference>
<gene>
    <name evidence="2" type="ORF">LVIROSA_LOCUS27929</name>
</gene>